<comment type="caution">
    <text evidence="1">The sequence shown here is derived from an EMBL/GenBank/DDBJ whole genome shotgun (WGS) entry which is preliminary data.</text>
</comment>
<gene>
    <name evidence="1" type="primary">mcp</name>
    <name evidence="1" type="ORF">DAT39_004580</name>
</gene>
<dbReference type="EMBL" id="QNUK01000040">
    <property type="protein sequence ID" value="KAF5905777.1"/>
    <property type="molecule type" value="Genomic_DNA"/>
</dbReference>
<sequence length="91" mass="10487">MDHFHKVEGEHIAVAIFHPKSQCIRGYYGNPGRKTILQNFHTTWKGADSWYAGFPRCAVTRQEALFPLLCHWAHESGTLMKSFISLLSKQR</sequence>
<name>A0A8J4X6C1_CLAMG</name>
<dbReference type="AlphaFoldDB" id="A0A8J4X6C1"/>
<organism evidence="1 2">
    <name type="scientific">Clarias magur</name>
    <name type="common">Asian catfish</name>
    <name type="synonym">Macropteronotus magur</name>
    <dbReference type="NCBI Taxonomy" id="1594786"/>
    <lineage>
        <taxon>Eukaryota</taxon>
        <taxon>Metazoa</taxon>
        <taxon>Chordata</taxon>
        <taxon>Craniata</taxon>
        <taxon>Vertebrata</taxon>
        <taxon>Euteleostomi</taxon>
        <taxon>Actinopterygii</taxon>
        <taxon>Neopterygii</taxon>
        <taxon>Teleostei</taxon>
        <taxon>Ostariophysi</taxon>
        <taxon>Siluriformes</taxon>
        <taxon>Clariidae</taxon>
        <taxon>Clarias</taxon>
    </lineage>
</organism>
<keyword evidence="2" id="KW-1185">Reference proteome</keyword>
<protein>
    <submittedName>
        <fullName evidence="1">Major capsid protein</fullName>
    </submittedName>
</protein>
<evidence type="ECO:0000313" key="2">
    <source>
        <dbReference type="Proteomes" id="UP000727407"/>
    </source>
</evidence>
<accession>A0A8J4X6C1</accession>
<proteinExistence type="predicted"/>
<reference evidence="1" key="1">
    <citation type="submission" date="2020-07" db="EMBL/GenBank/DDBJ databases">
        <title>Clarias magur genome sequencing, assembly and annotation.</title>
        <authorList>
            <person name="Kushwaha B."/>
            <person name="Kumar R."/>
            <person name="Das P."/>
            <person name="Joshi C.G."/>
            <person name="Kumar D."/>
            <person name="Nagpure N.S."/>
            <person name="Pandey M."/>
            <person name="Agarwal S."/>
            <person name="Srivastava S."/>
            <person name="Singh M."/>
            <person name="Sahoo L."/>
            <person name="Jayasankar P."/>
            <person name="Meher P.K."/>
            <person name="Koringa P.G."/>
            <person name="Iquebal M.A."/>
            <person name="Das S.P."/>
            <person name="Bit A."/>
            <person name="Patnaik S."/>
            <person name="Patel N."/>
            <person name="Shah T.M."/>
            <person name="Hinsu A."/>
            <person name="Jena J.K."/>
        </authorList>
    </citation>
    <scope>NUCLEOTIDE SEQUENCE</scope>
    <source>
        <strain evidence="1">CIFAMagur01</strain>
        <tissue evidence="1">Testis</tissue>
    </source>
</reference>
<dbReference type="Proteomes" id="UP000727407">
    <property type="component" value="Unassembled WGS sequence"/>
</dbReference>
<evidence type="ECO:0000313" key="1">
    <source>
        <dbReference type="EMBL" id="KAF5905777.1"/>
    </source>
</evidence>